<keyword evidence="5" id="KW-0812">Transmembrane</keyword>
<dbReference type="Pfam" id="PF07714">
    <property type="entry name" value="PK_Tyr_Ser-Thr"/>
    <property type="match status" value="1"/>
</dbReference>
<name>A0A6A4G9G1_9STRA</name>
<accession>A0A6A4G9G1</accession>
<dbReference type="PROSITE" id="PS51450">
    <property type="entry name" value="LRR"/>
    <property type="match status" value="1"/>
</dbReference>
<dbReference type="Gene3D" id="3.80.10.10">
    <property type="entry name" value="Ribonuclease Inhibitor"/>
    <property type="match status" value="1"/>
</dbReference>
<reference evidence="7 8" key="1">
    <citation type="submission" date="2018-08" db="EMBL/GenBank/DDBJ databases">
        <title>Genomic investigation of the strawberry pathogen Phytophthora fragariae indicates pathogenicity is determined by transcriptional variation in three key races.</title>
        <authorList>
            <person name="Adams T.M."/>
            <person name="Armitage A.D."/>
            <person name="Sobczyk M.K."/>
            <person name="Bates H.J."/>
            <person name="Dunwell J.M."/>
            <person name="Nellist C.F."/>
            <person name="Harrison R.J."/>
        </authorList>
    </citation>
    <scope>NUCLEOTIDE SEQUENCE [LARGE SCALE GENOMIC DNA]</scope>
    <source>
        <strain evidence="7 8">SCRP333</strain>
    </source>
</reference>
<evidence type="ECO:0000313" key="8">
    <source>
        <dbReference type="Proteomes" id="UP000434957"/>
    </source>
</evidence>
<keyword evidence="5" id="KW-1133">Transmembrane helix</keyword>
<dbReference type="InterPro" id="IPR032675">
    <property type="entry name" value="LRR_dom_sf"/>
</dbReference>
<organism evidence="7 8">
    <name type="scientific">Phytophthora rubi</name>
    <dbReference type="NCBI Taxonomy" id="129364"/>
    <lineage>
        <taxon>Eukaryota</taxon>
        <taxon>Sar</taxon>
        <taxon>Stramenopiles</taxon>
        <taxon>Oomycota</taxon>
        <taxon>Peronosporomycetes</taxon>
        <taxon>Peronosporales</taxon>
        <taxon>Peronosporaceae</taxon>
        <taxon>Phytophthora</taxon>
    </lineage>
</organism>
<dbReference type="PANTHER" id="PTHR48056">
    <property type="entry name" value="LRR RECEPTOR-LIKE SERINE/THREONINE-PROTEIN KINASE-RELATED"/>
    <property type="match status" value="1"/>
</dbReference>
<dbReference type="SUPFAM" id="SSF52058">
    <property type="entry name" value="L domain-like"/>
    <property type="match status" value="1"/>
</dbReference>
<keyword evidence="4" id="KW-0067">ATP-binding</keyword>
<keyword evidence="3" id="KW-0547">Nucleotide-binding</keyword>
<dbReference type="InterPro" id="IPR050647">
    <property type="entry name" value="Plant_LRR-RLKs"/>
</dbReference>
<dbReference type="PROSITE" id="PS51257">
    <property type="entry name" value="PROKAR_LIPOPROTEIN"/>
    <property type="match status" value="1"/>
</dbReference>
<keyword evidence="5" id="KW-0472">Membrane</keyword>
<keyword evidence="8" id="KW-1185">Reference proteome</keyword>
<protein>
    <recommendedName>
        <fullName evidence="6">Protein kinase domain-containing protein</fullName>
    </recommendedName>
</protein>
<dbReference type="Gene3D" id="1.10.510.10">
    <property type="entry name" value="Transferase(Phosphotransferase) domain 1"/>
    <property type="match status" value="1"/>
</dbReference>
<dbReference type="EMBL" id="QXFT01000005">
    <property type="protein sequence ID" value="KAE9360397.1"/>
    <property type="molecule type" value="Genomic_DNA"/>
</dbReference>
<dbReference type="SMART" id="SM00369">
    <property type="entry name" value="LRR_TYP"/>
    <property type="match status" value="2"/>
</dbReference>
<dbReference type="GO" id="GO:0005524">
    <property type="term" value="F:ATP binding"/>
    <property type="evidence" value="ECO:0007669"/>
    <property type="project" value="UniProtKB-KW"/>
</dbReference>
<dbReference type="Proteomes" id="UP000434957">
    <property type="component" value="Unassembled WGS sequence"/>
</dbReference>
<dbReference type="AlphaFoldDB" id="A0A6A4G9G1"/>
<dbReference type="GO" id="GO:0004672">
    <property type="term" value="F:protein kinase activity"/>
    <property type="evidence" value="ECO:0007669"/>
    <property type="project" value="InterPro"/>
</dbReference>
<evidence type="ECO:0000256" key="5">
    <source>
        <dbReference type="SAM" id="Phobius"/>
    </source>
</evidence>
<dbReference type="InterPro" id="IPR001245">
    <property type="entry name" value="Ser-Thr/Tyr_kinase_cat_dom"/>
</dbReference>
<dbReference type="Pfam" id="PF13855">
    <property type="entry name" value="LRR_8"/>
    <property type="match status" value="1"/>
</dbReference>
<evidence type="ECO:0000256" key="3">
    <source>
        <dbReference type="ARBA" id="ARBA00022741"/>
    </source>
</evidence>
<dbReference type="InterPro" id="IPR000719">
    <property type="entry name" value="Prot_kinase_dom"/>
</dbReference>
<comment type="caution">
    <text evidence="7">The sequence shown here is derived from an EMBL/GenBank/DDBJ whole genome shotgun (WGS) entry which is preliminary data.</text>
</comment>
<gene>
    <name evidence="7" type="ORF">PR003_g246</name>
</gene>
<evidence type="ECO:0000313" key="7">
    <source>
        <dbReference type="EMBL" id="KAE9360397.1"/>
    </source>
</evidence>
<dbReference type="InterPro" id="IPR011009">
    <property type="entry name" value="Kinase-like_dom_sf"/>
</dbReference>
<feature type="transmembrane region" description="Helical" evidence="5">
    <location>
        <begin position="364"/>
        <end position="386"/>
    </location>
</feature>
<proteinExistence type="predicted"/>
<dbReference type="PROSITE" id="PS50011">
    <property type="entry name" value="PROTEIN_KINASE_DOM"/>
    <property type="match status" value="1"/>
</dbReference>
<evidence type="ECO:0000256" key="2">
    <source>
        <dbReference type="ARBA" id="ARBA00022737"/>
    </source>
</evidence>
<keyword evidence="1" id="KW-0433">Leucine-rich repeat</keyword>
<keyword evidence="2" id="KW-0677">Repeat</keyword>
<evidence type="ECO:0000259" key="6">
    <source>
        <dbReference type="PROSITE" id="PS50011"/>
    </source>
</evidence>
<dbReference type="InterPro" id="IPR001611">
    <property type="entry name" value="Leu-rich_rpt"/>
</dbReference>
<sequence>MSRMSSSSSSSSSSSCTRNQTALTLQCNYLCAEGRPCVAYAAGDEAACSSSSSTFGTCTADGYCTYECFANGPEDFAANGAIDFSTYTFLIPFGSDVEPSEQELSWSSDQEAAANAALAAVANWTTQHPSKSNDALQHIEPLDFMASTTGVVLAGGSSVFGVRGKVARVQLPQELFTADTQLQAVTLANLALEQILATSLPSGLINLTISNCLMTSYPDDLKTMDALENLDLSKNYYGYFPSDLDLPKLQTLNLSANSLGSFEGSLPSLVTLDLAGNNLTSIPTTIFNMRSLQRLDLRGNNFAVVELTSTQFSFLQDLDEFDVDSLGGAACNTTEKLETSTSTLSVCVSGTTSTEKGDSSSNKALIAGVMAAVIVVFVILAIIFIFRCLRRRAERLKPDPEIINFHCDLISPTEHPEYARRLSAERYSEPDSDVGAAPERHCFPYNDELGMLLLNVDDLEYIRKLTSEYRPNRHHHMTFLTRFRGSRFLVCKRLQQEVLDEASDTQRFADEVRLAASLDHPRIVALVGVLWSRTYGLEALYEYMEGGDLRSYLAQVEGSSSDLRSWRSLSAWKLQIAFDVAEALAYAHAFSPRLVHRDLTSHSVLLSSPPELRARLDEFVTEQQALPSMPTIGLSLREERWLPPEVITGAADYSPAADMYAFGVILSEIDTHSLPYENIQGVVSGRRSMSDVEILDLVASGKLHPVFTLGCPTGVRELAERCLSYDASDRPTALQAVIVLRTLLSEDRRTSFAV</sequence>
<feature type="domain" description="Protein kinase" evidence="6">
    <location>
        <begin position="443"/>
        <end position="744"/>
    </location>
</feature>
<evidence type="ECO:0000256" key="1">
    <source>
        <dbReference type="ARBA" id="ARBA00022614"/>
    </source>
</evidence>
<dbReference type="PANTHER" id="PTHR48056:SF81">
    <property type="entry name" value="RECEPTOR PROTEIN-TYROSINE KINASE CEPR1"/>
    <property type="match status" value="1"/>
</dbReference>
<evidence type="ECO:0000256" key="4">
    <source>
        <dbReference type="ARBA" id="ARBA00022840"/>
    </source>
</evidence>
<dbReference type="SUPFAM" id="SSF56112">
    <property type="entry name" value="Protein kinase-like (PK-like)"/>
    <property type="match status" value="1"/>
</dbReference>
<dbReference type="InterPro" id="IPR003591">
    <property type="entry name" value="Leu-rich_rpt_typical-subtyp"/>
</dbReference>